<gene>
    <name evidence="1" type="ORF">BJG266_LOCUS3084</name>
    <name evidence="2" type="ORF">QVE165_LOCUS41188</name>
    <name evidence="3" type="ORF">QVE165_LOCUS41399</name>
</gene>
<organism evidence="2 4">
    <name type="scientific">Adineta steineri</name>
    <dbReference type="NCBI Taxonomy" id="433720"/>
    <lineage>
        <taxon>Eukaryota</taxon>
        <taxon>Metazoa</taxon>
        <taxon>Spiralia</taxon>
        <taxon>Gnathifera</taxon>
        <taxon>Rotifera</taxon>
        <taxon>Eurotatoria</taxon>
        <taxon>Bdelloidea</taxon>
        <taxon>Adinetida</taxon>
        <taxon>Adinetidae</taxon>
        <taxon>Adineta</taxon>
    </lineage>
</organism>
<dbReference type="OrthoDB" id="10051671at2759"/>
<evidence type="ECO:0000313" key="3">
    <source>
        <dbReference type="EMBL" id="CAF1468272.1"/>
    </source>
</evidence>
<evidence type="ECO:0008006" key="5">
    <source>
        <dbReference type="Google" id="ProtNLM"/>
    </source>
</evidence>
<dbReference type="Gene3D" id="3.50.50.60">
    <property type="entry name" value="FAD/NAD(P)-binding domain"/>
    <property type="match status" value="2"/>
</dbReference>
<sequence>MKKIIDNLINRINCPIVILGAGAGGSHSAYRLASSHKKQICIFDRNNYIGGRAYDRDYNGNSPGAYDTTPITAQGSMRFYEVQSVMKQLAIPYTEYDYKTTIINARGKSYTSINEMCDEACDFLKDTYRFRSWFKNINAYAFMEYYDHDSKLNGPIYYPNQGMSQFPKRMMYNATTFYDARLYLNEEILSIDDIPNQNCYPFVIETTRYSIRAQQIIAAIDPLGWQSITGSIANDIKSNEHFQSILPIKTVTIQCYWPHRWWEESKIYGSDVDRIWTRQNCITIAEIFSQRPEQRFQNATRIVYDDGQCVEMWSALIARSSQEDLINEILRGLQSIFTDVSIQRPTKIFTKIWQGDWHFQTANSHITNRQIASWALNPLPRFNRNQLSLVGEAFYLNRAIWTEAAVKSSLISLTSQFNFKFNCFENDSTTSGGRFWPSDLI</sequence>
<dbReference type="AlphaFoldDB" id="A0A815QLQ1"/>
<dbReference type="SUPFAM" id="SSF51905">
    <property type="entry name" value="FAD/NAD(P)-binding domain"/>
    <property type="match status" value="1"/>
</dbReference>
<dbReference type="InterPro" id="IPR036188">
    <property type="entry name" value="FAD/NAD-bd_sf"/>
</dbReference>
<reference evidence="2" key="1">
    <citation type="submission" date="2021-02" db="EMBL/GenBank/DDBJ databases">
        <authorList>
            <person name="Nowell W R."/>
        </authorList>
    </citation>
    <scope>NUCLEOTIDE SEQUENCE</scope>
</reference>
<dbReference type="EMBL" id="CAJNOM010000487">
    <property type="protein sequence ID" value="CAF1464963.1"/>
    <property type="molecule type" value="Genomic_DNA"/>
</dbReference>
<evidence type="ECO:0000313" key="1">
    <source>
        <dbReference type="EMBL" id="CAF0762421.1"/>
    </source>
</evidence>
<dbReference type="Pfam" id="PF13450">
    <property type="entry name" value="NAD_binding_8"/>
    <property type="match status" value="1"/>
</dbReference>
<protein>
    <recommendedName>
        <fullName evidence="5">Amine oxidase domain-containing protein</fullName>
    </recommendedName>
</protein>
<proteinExistence type="predicted"/>
<evidence type="ECO:0000313" key="2">
    <source>
        <dbReference type="EMBL" id="CAF1464963.1"/>
    </source>
</evidence>
<dbReference type="Gene3D" id="3.90.660.10">
    <property type="match status" value="1"/>
</dbReference>
<accession>A0A815QLQ1</accession>
<dbReference type="EMBL" id="CAJNOI010000007">
    <property type="protein sequence ID" value="CAF0762421.1"/>
    <property type="molecule type" value="Genomic_DNA"/>
</dbReference>
<evidence type="ECO:0000313" key="4">
    <source>
        <dbReference type="Proteomes" id="UP000663832"/>
    </source>
</evidence>
<dbReference type="Proteomes" id="UP000663832">
    <property type="component" value="Unassembled WGS sequence"/>
</dbReference>
<dbReference type="EMBL" id="CAJNOM010000493">
    <property type="protein sequence ID" value="CAF1468272.1"/>
    <property type="molecule type" value="Genomic_DNA"/>
</dbReference>
<dbReference type="Proteomes" id="UP000663877">
    <property type="component" value="Unassembled WGS sequence"/>
</dbReference>
<name>A0A815QLQ1_9BILA</name>
<keyword evidence="4" id="KW-1185">Reference proteome</keyword>
<comment type="caution">
    <text evidence="2">The sequence shown here is derived from an EMBL/GenBank/DDBJ whole genome shotgun (WGS) entry which is preliminary data.</text>
</comment>